<dbReference type="GO" id="GO:0005990">
    <property type="term" value="P:lactose catabolic process"/>
    <property type="evidence" value="ECO:0007669"/>
    <property type="project" value="TreeGrafter"/>
</dbReference>
<dbReference type="Gene3D" id="2.60.40.10">
    <property type="entry name" value="Immunoglobulins"/>
    <property type="match status" value="2"/>
</dbReference>
<evidence type="ECO:0000259" key="7">
    <source>
        <dbReference type="SMART" id="SM01038"/>
    </source>
</evidence>
<dbReference type="GO" id="GO:0004565">
    <property type="term" value="F:beta-galactosidase activity"/>
    <property type="evidence" value="ECO:0007669"/>
    <property type="project" value="UniProtKB-EC"/>
</dbReference>
<dbReference type="GeneID" id="94832656"/>
<dbReference type="InterPro" id="IPR011013">
    <property type="entry name" value="Gal_mutarotase_sf_dom"/>
</dbReference>
<dbReference type="SUPFAM" id="SSF51445">
    <property type="entry name" value="(Trans)glycosidases"/>
    <property type="match status" value="1"/>
</dbReference>
<dbReference type="InterPro" id="IPR032312">
    <property type="entry name" value="LacZ_4"/>
</dbReference>
<accession>A0A1J4KYV8</accession>
<dbReference type="PRINTS" id="PR00132">
    <property type="entry name" value="GLHYDRLASE2"/>
</dbReference>
<comment type="catalytic activity">
    <reaction evidence="1">
        <text>Hydrolysis of terminal non-reducing beta-D-galactose residues in beta-D-galactosides.</text>
        <dbReference type="EC" id="3.2.1.23"/>
    </reaction>
</comment>
<dbReference type="Proteomes" id="UP000179807">
    <property type="component" value="Unassembled WGS sequence"/>
</dbReference>
<dbReference type="SUPFAM" id="SSF74650">
    <property type="entry name" value="Galactose mutarotase-like"/>
    <property type="match status" value="1"/>
</dbReference>
<evidence type="ECO:0000256" key="2">
    <source>
        <dbReference type="ARBA" id="ARBA00007401"/>
    </source>
</evidence>
<dbReference type="Pfam" id="PF02836">
    <property type="entry name" value="Glyco_hydro_2_C"/>
    <property type="match status" value="1"/>
</dbReference>
<evidence type="ECO:0000256" key="4">
    <source>
        <dbReference type="ARBA" id="ARBA00022801"/>
    </source>
</evidence>
<dbReference type="InterPro" id="IPR050347">
    <property type="entry name" value="Bact_Beta-galactosidase"/>
</dbReference>
<evidence type="ECO:0000256" key="5">
    <source>
        <dbReference type="ARBA" id="ARBA00023295"/>
    </source>
</evidence>
<dbReference type="GO" id="GO:0030246">
    <property type="term" value="F:carbohydrate binding"/>
    <property type="evidence" value="ECO:0007669"/>
    <property type="project" value="InterPro"/>
</dbReference>
<dbReference type="SUPFAM" id="SSF49785">
    <property type="entry name" value="Galactose-binding domain-like"/>
    <property type="match status" value="1"/>
</dbReference>
<dbReference type="PANTHER" id="PTHR46323">
    <property type="entry name" value="BETA-GALACTOSIDASE"/>
    <property type="match status" value="1"/>
</dbReference>
<comment type="caution">
    <text evidence="8">The sequence shown here is derived from an EMBL/GenBank/DDBJ whole genome shotgun (WGS) entry which is preliminary data.</text>
</comment>
<dbReference type="InterPro" id="IPR006103">
    <property type="entry name" value="Glyco_hydro_2_cat"/>
</dbReference>
<dbReference type="InterPro" id="IPR006104">
    <property type="entry name" value="Glyco_hydro_2_N"/>
</dbReference>
<dbReference type="InterPro" id="IPR014718">
    <property type="entry name" value="GH-type_carb-bd"/>
</dbReference>
<comment type="similarity">
    <text evidence="2">Belongs to the glycosyl hydrolase 2 family.</text>
</comment>
<evidence type="ECO:0000256" key="3">
    <source>
        <dbReference type="ARBA" id="ARBA00012756"/>
    </source>
</evidence>
<dbReference type="InterPro" id="IPR006101">
    <property type="entry name" value="Glyco_hydro_2"/>
</dbReference>
<evidence type="ECO:0000256" key="1">
    <source>
        <dbReference type="ARBA" id="ARBA00001412"/>
    </source>
</evidence>
<proteinExistence type="inferred from homology"/>
<evidence type="ECO:0000313" key="9">
    <source>
        <dbReference type="Proteomes" id="UP000179807"/>
    </source>
</evidence>
<feature type="domain" description="Beta galactosidase small chain/" evidence="7">
    <location>
        <begin position="782"/>
        <end position="1094"/>
    </location>
</feature>
<organism evidence="8 9">
    <name type="scientific">Tritrichomonas foetus</name>
    <dbReference type="NCBI Taxonomy" id="1144522"/>
    <lineage>
        <taxon>Eukaryota</taxon>
        <taxon>Metamonada</taxon>
        <taxon>Parabasalia</taxon>
        <taxon>Tritrichomonadida</taxon>
        <taxon>Tritrichomonadidae</taxon>
        <taxon>Tritrichomonas</taxon>
    </lineage>
</organism>
<dbReference type="InterPro" id="IPR006102">
    <property type="entry name" value="Ig-like_GH2"/>
</dbReference>
<dbReference type="Gene3D" id="2.70.98.10">
    <property type="match status" value="1"/>
</dbReference>
<dbReference type="Pfam" id="PF16353">
    <property type="entry name" value="LacZ_4"/>
    <property type="match status" value="1"/>
</dbReference>
<dbReference type="PANTHER" id="PTHR46323:SF2">
    <property type="entry name" value="BETA-GALACTOSIDASE"/>
    <property type="match status" value="1"/>
</dbReference>
<dbReference type="InterPro" id="IPR013783">
    <property type="entry name" value="Ig-like_fold"/>
</dbReference>
<dbReference type="AlphaFoldDB" id="A0A1J4KYV8"/>
<dbReference type="Pfam" id="PF02929">
    <property type="entry name" value="Bgal_small_N"/>
    <property type="match status" value="1"/>
</dbReference>
<dbReference type="Gene3D" id="2.60.120.260">
    <property type="entry name" value="Galactose-binding domain-like"/>
    <property type="match status" value="1"/>
</dbReference>
<dbReference type="InterPro" id="IPR004199">
    <property type="entry name" value="B-gal_small/dom_5"/>
</dbReference>
<keyword evidence="9" id="KW-1185">Reference proteome</keyword>
<name>A0A1J4KYV8_9EUKA</name>
<dbReference type="SMART" id="SM01038">
    <property type="entry name" value="Bgal_small_N"/>
    <property type="match status" value="1"/>
</dbReference>
<dbReference type="VEuPathDB" id="TrichDB:TRFO_14668"/>
<dbReference type="OrthoDB" id="408320at2759"/>
<sequence length="1111" mass="128719">MKYFFHADRKIVRNYDHNQNSDDERVPYWQDIQTTNVNREYPRTTFVSYDNIESALTCDFDKSPNYYLLNGKWDFYYCDYPKDLPDDVTSINPDKKGWTTVNVPGNWDVQGFGVPIYTNVKYDFNPANPVPPNLPEMNPVGVYRRTFSITKEMIEEKSIFVQVGCAKTALYCYVNGVEVGYSEDAKGPADFLINNFVHVGDDNVLTLKIYRYSSASYLDDQDMWRLSGIERDVYIYTQPKVHIQDFSIVTKLESNLVDGYLKLNVTVANYDYKERSASVAYDFYDENDNLLVSAKSQSFKIQSQTFSNPSLYNFEPKKLLNVKPWSAEYPNLYKIVIKILIDDSTDYSEFVPFKVGFRRTELSTVSYDGKQYPVLLFNGKPVIYKGVNIHEHNAKTGHYVTEDIMRKDIELLKQYNFNALRFSHYPQSRRFYELCSENGIYVVSECNIESHGMGWSINKGGSLANNPEWFAPHLDRTLNMYERTKNFACVTFFSLGNEAGNGYNFYRTFDVIKKREIIGQDRPVQYEEAKWEFNTDLFVPFYPSTSDFENWGKSNTDRPVIPCEYSHAMGNSNGNIVAIWNAIYKYPNLQGGFIWDWVDQGIEEKDAEGNLYWTYGGDYGENAPSDGNFNINGCLNPDRSPHPALSEIKYAHQNVGFEVVDSDNGKFKVKNRFFFTTLENYQISYSICRNEVPLKTIYPDLAIDPEEEVILNVDYEDLLQPAIATEYFINFSVKAKKDLPNIPKGHEIAHDQFKLNVQSLEKKKYSETSNDLNVDTSDKEISISSSKVKFIFDKEKGIVKSYSVDSTEFISENFGFQPNFWRGPNDNDYGNGEPKRQQIWKTKSHNFVISSATATPSSDKKKVELKVVYDLQIHRTYEITYIVFSTGVVKTYVNFNVQSGAGNQQDIPRLGLRFRMPLTHNMVEYFGRGPEENYWDRHSAAHISRYASTADDLYFPYVRPQENGHHTECRWIAFEHTSQGKSLLVLADDLIEFNALRNTVEDFDDEDQTHLPRQWNNFDDCFHTGLPPHHDEASAVNTLRRQHHINDVKPRNFVEVNLDYKMMGLAGFNSWGDKPLPKYTLPSNKNYNFGFTLIPFDEKSEIEEKVVYNYE</sequence>
<protein>
    <recommendedName>
        <fullName evidence="3">beta-galactosidase</fullName>
        <ecNumber evidence="3">3.2.1.23</ecNumber>
    </recommendedName>
    <alternativeName>
        <fullName evidence="6">Lactase</fullName>
    </alternativeName>
</protein>
<dbReference type="InterPro" id="IPR017853">
    <property type="entry name" value="GH"/>
</dbReference>
<dbReference type="RefSeq" id="XP_068368020.1">
    <property type="nucleotide sequence ID" value="XM_068497952.1"/>
</dbReference>
<dbReference type="EMBL" id="MLAK01000303">
    <property type="protein sequence ID" value="OHT14884.1"/>
    <property type="molecule type" value="Genomic_DNA"/>
</dbReference>
<reference evidence="8" key="1">
    <citation type="submission" date="2016-10" db="EMBL/GenBank/DDBJ databases">
        <authorList>
            <person name="Benchimol M."/>
            <person name="Almeida L.G."/>
            <person name="Vasconcelos A.T."/>
            <person name="Perreira-Neves A."/>
            <person name="Rosa I.A."/>
            <person name="Tasca T."/>
            <person name="Bogo M.R."/>
            <person name="de Souza W."/>
        </authorList>
    </citation>
    <scope>NUCLEOTIDE SEQUENCE [LARGE SCALE GENOMIC DNA]</scope>
    <source>
        <strain evidence="8">K</strain>
    </source>
</reference>
<evidence type="ECO:0000313" key="8">
    <source>
        <dbReference type="EMBL" id="OHT14884.1"/>
    </source>
</evidence>
<dbReference type="SUPFAM" id="SSF49303">
    <property type="entry name" value="beta-Galactosidase/glucuronidase domain"/>
    <property type="match status" value="2"/>
</dbReference>
<dbReference type="Pfam" id="PF02837">
    <property type="entry name" value="Glyco_hydro_2_N"/>
    <property type="match status" value="1"/>
</dbReference>
<dbReference type="EC" id="3.2.1.23" evidence="3"/>
<evidence type="ECO:0000256" key="6">
    <source>
        <dbReference type="ARBA" id="ARBA00032230"/>
    </source>
</evidence>
<dbReference type="InterPro" id="IPR008979">
    <property type="entry name" value="Galactose-bd-like_sf"/>
</dbReference>
<dbReference type="Gene3D" id="3.20.20.80">
    <property type="entry name" value="Glycosidases"/>
    <property type="match status" value="1"/>
</dbReference>
<dbReference type="GO" id="GO:0009341">
    <property type="term" value="C:beta-galactosidase complex"/>
    <property type="evidence" value="ECO:0007669"/>
    <property type="project" value="InterPro"/>
</dbReference>
<keyword evidence="5" id="KW-0326">Glycosidase</keyword>
<dbReference type="InterPro" id="IPR036156">
    <property type="entry name" value="Beta-gal/glucu_dom_sf"/>
</dbReference>
<gene>
    <name evidence="8" type="primary">lacZ</name>
    <name evidence="8" type="ORF">TRFO_14668</name>
</gene>
<keyword evidence="4" id="KW-0378">Hydrolase</keyword>
<dbReference type="Pfam" id="PF00703">
    <property type="entry name" value="Glyco_hydro_2"/>
    <property type="match status" value="1"/>
</dbReference>